<name>A0A8X6IZH3_TRICU</name>
<dbReference type="Proteomes" id="UP000887116">
    <property type="component" value="Unassembled WGS sequence"/>
</dbReference>
<dbReference type="AlphaFoldDB" id="A0A8X6IZH3"/>
<proteinExistence type="predicted"/>
<comment type="caution">
    <text evidence="1">The sequence shown here is derived from an EMBL/GenBank/DDBJ whole genome shotgun (WGS) entry which is preliminary data.</text>
</comment>
<accession>A0A8X6IZH3</accession>
<evidence type="ECO:0000313" key="2">
    <source>
        <dbReference type="Proteomes" id="UP000887116"/>
    </source>
</evidence>
<protein>
    <submittedName>
        <fullName evidence="1">Uncharacterized protein</fullName>
    </submittedName>
</protein>
<reference evidence="1" key="1">
    <citation type="submission" date="2020-07" db="EMBL/GenBank/DDBJ databases">
        <title>Multicomponent nature underlies the extraordinary mechanical properties of spider dragline silk.</title>
        <authorList>
            <person name="Kono N."/>
            <person name="Nakamura H."/>
            <person name="Mori M."/>
            <person name="Yoshida Y."/>
            <person name="Ohtoshi R."/>
            <person name="Malay A.D."/>
            <person name="Moran D.A.P."/>
            <person name="Tomita M."/>
            <person name="Numata K."/>
            <person name="Arakawa K."/>
        </authorList>
    </citation>
    <scope>NUCLEOTIDE SEQUENCE</scope>
</reference>
<gene>
    <name evidence="1" type="ORF">TNCT_516481</name>
</gene>
<sequence length="114" mass="13674">MHGDVYWTLCKVNFPNIWLSFIPTNIQNSIQRHLPINPLLAKRFQKIRKLKKDLDISTLKKAIHEFLKKDTKDRKEFALYVEENRPKIQEFQVQLEAIAEKARIKARNVREELF</sequence>
<dbReference type="EMBL" id="BMAO01007164">
    <property type="protein sequence ID" value="GFR14100.1"/>
    <property type="molecule type" value="Genomic_DNA"/>
</dbReference>
<keyword evidence="2" id="KW-1185">Reference proteome</keyword>
<organism evidence="1 2">
    <name type="scientific">Trichonephila clavata</name>
    <name type="common">Joro spider</name>
    <name type="synonym">Nephila clavata</name>
    <dbReference type="NCBI Taxonomy" id="2740835"/>
    <lineage>
        <taxon>Eukaryota</taxon>
        <taxon>Metazoa</taxon>
        <taxon>Ecdysozoa</taxon>
        <taxon>Arthropoda</taxon>
        <taxon>Chelicerata</taxon>
        <taxon>Arachnida</taxon>
        <taxon>Araneae</taxon>
        <taxon>Araneomorphae</taxon>
        <taxon>Entelegynae</taxon>
        <taxon>Araneoidea</taxon>
        <taxon>Nephilidae</taxon>
        <taxon>Trichonephila</taxon>
    </lineage>
</organism>
<evidence type="ECO:0000313" key="1">
    <source>
        <dbReference type="EMBL" id="GFR14100.1"/>
    </source>
</evidence>